<keyword evidence="4" id="KW-1185">Reference proteome</keyword>
<dbReference type="PANTHER" id="PTHR38037">
    <property type="entry name" value="ZN_PROTEASE DOMAIN-CONTAINING PROTEIN"/>
    <property type="match status" value="1"/>
</dbReference>
<protein>
    <submittedName>
        <fullName evidence="3">Uncharacterized conserved protein</fullName>
    </submittedName>
</protein>
<proteinExistence type="predicted"/>
<evidence type="ECO:0000256" key="1">
    <source>
        <dbReference type="SAM" id="Coils"/>
    </source>
</evidence>
<reference evidence="4" key="1">
    <citation type="submission" date="2016-10" db="EMBL/GenBank/DDBJ databases">
        <authorList>
            <person name="Varghese N."/>
        </authorList>
    </citation>
    <scope>NUCLEOTIDE SEQUENCE [LARGE SCALE GENOMIC DNA]</scope>
    <source>
        <strain evidence="4">HL 19</strain>
    </source>
</reference>
<dbReference type="STRING" id="381306.AN478_13210"/>
<evidence type="ECO:0000259" key="2">
    <source>
        <dbReference type="Pfam" id="PF05618"/>
    </source>
</evidence>
<sequence>MKAPTLGILAVCLAVTPLSGCALLGERSDPPVSQTRFEQRMEALEERLLEEHQRHETATKTERRRARQVQARMAATRDHLEAIDGELTRQGIRLRRVETMLEAVHGPNPGSEDPNSPEVVELDKAAGPHLITLGRTEWVGFPTLDFALQARIDSGAETASLSATQMQEFEREGEEWIRFRLALSDEEHEFPERARGRELEAPIVRRVRIIQASGTTTRPVIRLPVRVGPITQRAEFTLEDRTRLSYPVLLGRDFIRDLAVIDVSREMIHDRPEYPGAAEEENGEDNGS</sequence>
<keyword evidence="1" id="KW-0175">Coiled coil</keyword>
<dbReference type="AlphaFoldDB" id="A0A0P9EKY8"/>
<evidence type="ECO:0000313" key="4">
    <source>
        <dbReference type="Proteomes" id="UP000183104"/>
    </source>
</evidence>
<dbReference type="InterPro" id="IPR008503">
    <property type="entry name" value="Asp_endopeptidase"/>
</dbReference>
<dbReference type="EMBL" id="FMUN01000001">
    <property type="protein sequence ID" value="SCX75142.1"/>
    <property type="molecule type" value="Genomic_DNA"/>
</dbReference>
<dbReference type="OrthoDB" id="8546610at2"/>
<dbReference type="Gene3D" id="2.40.70.10">
    <property type="entry name" value="Acid Proteases"/>
    <property type="match status" value="1"/>
</dbReference>
<name>A0A0P9EKY8_9GAMM</name>
<dbReference type="Proteomes" id="UP000183104">
    <property type="component" value="Unassembled WGS sequence"/>
</dbReference>
<dbReference type="Pfam" id="PF05618">
    <property type="entry name" value="Zn_protease"/>
    <property type="match status" value="1"/>
</dbReference>
<dbReference type="RefSeq" id="WP_054967068.1">
    <property type="nucleotide sequence ID" value="NZ_FMUN01000001.1"/>
</dbReference>
<dbReference type="PANTHER" id="PTHR38037:SF2">
    <property type="entry name" value="ATP-DEPENDENT ZINC PROTEASE DOMAIN-CONTAINING PROTEIN-RELATED"/>
    <property type="match status" value="1"/>
</dbReference>
<dbReference type="InterPro" id="IPR021109">
    <property type="entry name" value="Peptidase_aspartic_dom_sf"/>
</dbReference>
<gene>
    <name evidence="3" type="ORF">SAMN05661077_0208</name>
</gene>
<dbReference type="SUPFAM" id="SSF50630">
    <property type="entry name" value="Acid proteases"/>
    <property type="match status" value="1"/>
</dbReference>
<organism evidence="3 4">
    <name type="scientific">Thiohalorhabdus denitrificans</name>
    <dbReference type="NCBI Taxonomy" id="381306"/>
    <lineage>
        <taxon>Bacteria</taxon>
        <taxon>Pseudomonadati</taxon>
        <taxon>Pseudomonadota</taxon>
        <taxon>Gammaproteobacteria</taxon>
        <taxon>Thiohalorhabdales</taxon>
        <taxon>Thiohalorhabdaceae</taxon>
        <taxon>Thiohalorhabdus</taxon>
    </lineage>
</organism>
<evidence type="ECO:0000313" key="3">
    <source>
        <dbReference type="EMBL" id="SCX75142.1"/>
    </source>
</evidence>
<feature type="domain" description="Retropepsin-like aspartic endopeptidase" evidence="2">
    <location>
        <begin position="133"/>
        <end position="271"/>
    </location>
</feature>
<feature type="coiled-coil region" evidence="1">
    <location>
        <begin position="34"/>
        <end position="61"/>
    </location>
</feature>
<accession>A0A0P9EKY8</accession>